<dbReference type="PANTHER" id="PTHR32322:SF14">
    <property type="entry name" value="PROTEIN PAGO"/>
    <property type="match status" value="1"/>
</dbReference>
<evidence type="ECO:0000256" key="5">
    <source>
        <dbReference type="SAM" id="Phobius"/>
    </source>
</evidence>
<keyword evidence="3 5" id="KW-1133">Transmembrane helix</keyword>
<comment type="subcellular location">
    <subcellularLocation>
        <location evidence="1">Membrane</location>
        <topology evidence="1">Multi-pass membrane protein</topology>
    </subcellularLocation>
</comment>
<feature type="transmembrane region" description="Helical" evidence="5">
    <location>
        <begin position="89"/>
        <end position="110"/>
    </location>
</feature>
<feature type="transmembrane region" description="Helical" evidence="5">
    <location>
        <begin position="29"/>
        <end position="50"/>
    </location>
</feature>
<evidence type="ECO:0000313" key="7">
    <source>
        <dbReference type="EMBL" id="MBE9608463.1"/>
    </source>
</evidence>
<evidence type="ECO:0000256" key="2">
    <source>
        <dbReference type="ARBA" id="ARBA00022692"/>
    </source>
</evidence>
<feature type="transmembrane region" description="Helical" evidence="5">
    <location>
        <begin position="212"/>
        <end position="230"/>
    </location>
</feature>
<dbReference type="RefSeq" id="WP_194114950.1">
    <property type="nucleotide sequence ID" value="NZ_JADFUA010000001.1"/>
</dbReference>
<feature type="domain" description="EamA" evidence="6">
    <location>
        <begin position="145"/>
        <end position="279"/>
    </location>
</feature>
<dbReference type="InterPro" id="IPR037185">
    <property type="entry name" value="EmrE-like"/>
</dbReference>
<dbReference type="SUPFAM" id="SSF103481">
    <property type="entry name" value="Multidrug resistance efflux transporter EmrE"/>
    <property type="match status" value="2"/>
</dbReference>
<protein>
    <submittedName>
        <fullName evidence="7">EamA family transporter</fullName>
    </submittedName>
</protein>
<evidence type="ECO:0000256" key="4">
    <source>
        <dbReference type="ARBA" id="ARBA00023136"/>
    </source>
</evidence>
<reference evidence="7 8" key="1">
    <citation type="submission" date="2020-10" db="EMBL/GenBank/DDBJ databases">
        <title>The genome sequence of Chitinilyticum litopenaei 4Y14.</title>
        <authorList>
            <person name="Liu Y."/>
        </authorList>
    </citation>
    <scope>NUCLEOTIDE SEQUENCE [LARGE SCALE GENOMIC DNA]</scope>
    <source>
        <strain evidence="7 8">4Y14</strain>
    </source>
</reference>
<keyword evidence="2 5" id="KW-0812">Transmembrane</keyword>
<feature type="transmembrane region" description="Helical" evidence="5">
    <location>
        <begin position="266"/>
        <end position="283"/>
    </location>
</feature>
<organism evidence="7 8">
    <name type="scientific">Chitinilyticum piscinae</name>
    <dbReference type="NCBI Taxonomy" id="2866724"/>
    <lineage>
        <taxon>Bacteria</taxon>
        <taxon>Pseudomonadati</taxon>
        <taxon>Pseudomonadota</taxon>
        <taxon>Betaproteobacteria</taxon>
        <taxon>Neisseriales</taxon>
        <taxon>Chitinibacteraceae</taxon>
        <taxon>Chitinilyticum</taxon>
    </lineage>
</organism>
<dbReference type="InterPro" id="IPR050638">
    <property type="entry name" value="AA-Vitamin_Transporters"/>
</dbReference>
<dbReference type="Proteomes" id="UP000604481">
    <property type="component" value="Unassembled WGS sequence"/>
</dbReference>
<gene>
    <name evidence="7" type="ORF">INR99_03795</name>
</gene>
<feature type="transmembrane region" description="Helical" evidence="5">
    <location>
        <begin position="66"/>
        <end position="83"/>
    </location>
</feature>
<dbReference type="AlphaFoldDB" id="A0A8J7FFK7"/>
<accession>A0A8J7FFK7</accession>
<feature type="domain" description="EamA" evidence="6">
    <location>
        <begin position="3"/>
        <end position="133"/>
    </location>
</feature>
<feature type="transmembrane region" description="Helical" evidence="5">
    <location>
        <begin position="143"/>
        <end position="164"/>
    </location>
</feature>
<proteinExistence type="predicted"/>
<feature type="transmembrane region" description="Helical" evidence="5">
    <location>
        <begin position="171"/>
        <end position="192"/>
    </location>
</feature>
<feature type="transmembrane region" description="Helical" evidence="5">
    <location>
        <begin position="119"/>
        <end position="137"/>
    </location>
</feature>
<evidence type="ECO:0000259" key="6">
    <source>
        <dbReference type="Pfam" id="PF00892"/>
    </source>
</evidence>
<dbReference type="Pfam" id="PF00892">
    <property type="entry name" value="EamA"/>
    <property type="match status" value="2"/>
</dbReference>
<comment type="caution">
    <text evidence="7">The sequence shown here is derived from an EMBL/GenBank/DDBJ whole genome shotgun (WGS) entry which is preliminary data.</text>
</comment>
<feature type="transmembrane region" description="Helical" evidence="5">
    <location>
        <begin position="237"/>
        <end position="254"/>
    </location>
</feature>
<keyword evidence="4 5" id="KW-0472">Membrane</keyword>
<dbReference type="InterPro" id="IPR000620">
    <property type="entry name" value="EamA_dom"/>
</dbReference>
<keyword evidence="8" id="KW-1185">Reference proteome</keyword>
<sequence>MNAIYAVFLTLLWTTTPLAIKWSVNGLPPTLAVTLRFALAALVVGVWLRWGSTAAAQRTGLRRNQLIAGGASACSMLCTYWAAQHVSSGLIAVLFGLIPLMTALFARLWLDEALSAGELLAMICGMTGLGLIFAEHLHPGPGGWLAVLVILLAVALQSGAAVWLKRSSVGLPAAAINGGALVVCSTITLLTWLGTGAQLPAATPPATTLGAVLYLAVIGSALGFSIYYRLIQSCRPLSVALISLITPATALWLGHIANNETITPRLGQGSALILGGVLLHLLAQHARRSLRQW</sequence>
<name>A0A8J7FFK7_9NEIS</name>
<dbReference type="EMBL" id="JADFUA010000001">
    <property type="protein sequence ID" value="MBE9608463.1"/>
    <property type="molecule type" value="Genomic_DNA"/>
</dbReference>
<evidence type="ECO:0000256" key="1">
    <source>
        <dbReference type="ARBA" id="ARBA00004141"/>
    </source>
</evidence>
<evidence type="ECO:0000256" key="3">
    <source>
        <dbReference type="ARBA" id="ARBA00022989"/>
    </source>
</evidence>
<dbReference type="GO" id="GO:0016020">
    <property type="term" value="C:membrane"/>
    <property type="evidence" value="ECO:0007669"/>
    <property type="project" value="UniProtKB-SubCell"/>
</dbReference>
<dbReference type="PANTHER" id="PTHR32322">
    <property type="entry name" value="INNER MEMBRANE TRANSPORTER"/>
    <property type="match status" value="1"/>
</dbReference>
<evidence type="ECO:0000313" key="8">
    <source>
        <dbReference type="Proteomes" id="UP000604481"/>
    </source>
</evidence>